<evidence type="ECO:0000259" key="3">
    <source>
        <dbReference type="Pfam" id="PF01636"/>
    </source>
</evidence>
<sequence>MVKMEADKLAQQVSDAIVTDSRIQYLHVWLAGVLGGRDYSFATASADASFRRYFRIGHNDQTIIAMDAPPPQENCALFVHAAEVFLAAGLNVPKVIAQDLDQGFLLLSDLGNTTYLSALNDESAPELYSDASAALIQLQLASREDAFPDYDEELLSREMQLFPDWYILKYLGLTLNEKQAAVLSNTFALLNKNILSQGQVFVHRDYHARNLMVCEQNPGILDFQDAVYGAITYDLVSLLKDAYIAWEEPQVLDWTIRYWQSAQKAGLPVPNDFGDFYRDFEWMGAQRHIKVLGIFARLYHRDGKDAYLKDMPLVMEYLRRVCARYVELRPMLRLLDELQGQSPQVGYTF</sequence>
<gene>
    <name evidence="4" type="ORF">ZMTM_20430</name>
</gene>
<dbReference type="PANTHER" id="PTHR33540:SF1">
    <property type="entry name" value="N-ACETYLMURAMATE_N-ACETYLGLUCOSAMINE KINASE"/>
    <property type="match status" value="1"/>
</dbReference>
<dbReference type="GO" id="GO:0005524">
    <property type="term" value="F:ATP binding"/>
    <property type="evidence" value="ECO:0007669"/>
    <property type="project" value="UniProtKB-KW"/>
</dbReference>
<keyword evidence="1" id="KW-0547">Nucleotide-binding</keyword>
<dbReference type="Proteomes" id="UP000826722">
    <property type="component" value="Chromosome"/>
</dbReference>
<dbReference type="Gene3D" id="3.90.1200.10">
    <property type="match status" value="1"/>
</dbReference>
<accession>A0A8D5JX51</accession>
<keyword evidence="5" id="KW-1185">Reference proteome</keyword>
<dbReference type="InterPro" id="IPR002575">
    <property type="entry name" value="Aminoglycoside_PTrfase"/>
</dbReference>
<dbReference type="PANTHER" id="PTHR33540">
    <property type="entry name" value="TRNA THREONYLCARBAMOYLADENOSINE BIOSYNTHESIS PROTEIN TSAE"/>
    <property type="match status" value="1"/>
</dbReference>
<organism evidence="4 5">
    <name type="scientific">Methyloradius palustris</name>
    <dbReference type="NCBI Taxonomy" id="2778876"/>
    <lineage>
        <taxon>Bacteria</taxon>
        <taxon>Pseudomonadati</taxon>
        <taxon>Pseudomonadota</taxon>
        <taxon>Betaproteobacteria</taxon>
        <taxon>Nitrosomonadales</taxon>
        <taxon>Methylophilaceae</taxon>
        <taxon>Methyloradius</taxon>
    </lineage>
</organism>
<keyword evidence="2" id="KW-0067">ATP-binding</keyword>
<name>A0A8D5JX51_9PROT</name>
<evidence type="ECO:0000256" key="2">
    <source>
        <dbReference type="ARBA" id="ARBA00022840"/>
    </source>
</evidence>
<protein>
    <recommendedName>
        <fullName evidence="3">Aminoglycoside phosphotransferase domain-containing protein</fullName>
    </recommendedName>
</protein>
<proteinExistence type="predicted"/>
<dbReference type="SUPFAM" id="SSF56112">
    <property type="entry name" value="Protein kinase-like (PK-like)"/>
    <property type="match status" value="1"/>
</dbReference>
<feature type="domain" description="Aminoglycoside phosphotransferase" evidence="3">
    <location>
        <begin position="44"/>
        <end position="258"/>
    </location>
</feature>
<dbReference type="InterPro" id="IPR011009">
    <property type="entry name" value="Kinase-like_dom_sf"/>
</dbReference>
<dbReference type="KEGG" id="mpau:ZMTM_20430"/>
<dbReference type="EMBL" id="AP024110">
    <property type="protein sequence ID" value="BCM25784.1"/>
    <property type="molecule type" value="Genomic_DNA"/>
</dbReference>
<evidence type="ECO:0000313" key="4">
    <source>
        <dbReference type="EMBL" id="BCM25784.1"/>
    </source>
</evidence>
<dbReference type="Gene3D" id="3.30.200.20">
    <property type="entry name" value="Phosphorylase Kinase, domain 1"/>
    <property type="match status" value="1"/>
</dbReference>
<dbReference type="Pfam" id="PF01636">
    <property type="entry name" value="APH"/>
    <property type="match status" value="1"/>
</dbReference>
<evidence type="ECO:0000256" key="1">
    <source>
        <dbReference type="ARBA" id="ARBA00022741"/>
    </source>
</evidence>
<reference evidence="4" key="1">
    <citation type="journal article" date="2021" name="Arch. Microbiol.">
        <title>Methyloradius palustris gen. nov., sp. nov., a methanol-oxidizing bacterium isolated from snow.</title>
        <authorList>
            <person name="Miyadera T."/>
            <person name="Kojima H."/>
            <person name="Fukui M."/>
        </authorList>
    </citation>
    <scope>NUCLEOTIDE SEQUENCE</scope>
    <source>
        <strain evidence="4">Zm11</strain>
    </source>
</reference>
<dbReference type="AlphaFoldDB" id="A0A8D5JX51"/>
<evidence type="ECO:0000313" key="5">
    <source>
        <dbReference type="Proteomes" id="UP000826722"/>
    </source>
</evidence>